<dbReference type="GO" id="GO:0009094">
    <property type="term" value="P:L-phenylalanine biosynthetic process"/>
    <property type="evidence" value="ECO:0007669"/>
    <property type="project" value="UniProtKB-KW"/>
</dbReference>
<evidence type="ECO:0000256" key="9">
    <source>
        <dbReference type="ARBA" id="ARBA00022490"/>
    </source>
</evidence>
<dbReference type="InterPro" id="IPR036979">
    <property type="entry name" value="CM_dom_sf"/>
</dbReference>
<dbReference type="SUPFAM" id="SSF48600">
    <property type="entry name" value="Chorismate mutase II"/>
    <property type="match status" value="1"/>
</dbReference>
<comment type="subcellular location">
    <subcellularLocation>
        <location evidence="3">Cytoplasm</location>
    </subcellularLocation>
</comment>
<keyword evidence="10" id="KW-0028">Amino-acid biosynthesis</keyword>
<evidence type="ECO:0000256" key="3">
    <source>
        <dbReference type="ARBA" id="ARBA00004496"/>
    </source>
</evidence>
<evidence type="ECO:0000313" key="24">
    <source>
        <dbReference type="Proteomes" id="UP001403385"/>
    </source>
</evidence>
<dbReference type="EC" id="5.4.99.5" evidence="6"/>
<comment type="caution">
    <text evidence="23">The sequence shown here is derived from an EMBL/GenBank/DDBJ whole genome shotgun (WGS) entry which is preliminary data.</text>
</comment>
<dbReference type="InterPro" id="IPR045865">
    <property type="entry name" value="ACT-like_dom_sf"/>
</dbReference>
<dbReference type="GO" id="GO:0004664">
    <property type="term" value="F:prephenate dehydratase activity"/>
    <property type="evidence" value="ECO:0007669"/>
    <property type="project" value="UniProtKB-EC"/>
</dbReference>
<dbReference type="EMBL" id="JBDKWZ010000008">
    <property type="protein sequence ID" value="MEN7549360.1"/>
    <property type="molecule type" value="Genomic_DNA"/>
</dbReference>
<evidence type="ECO:0000256" key="16">
    <source>
        <dbReference type="ARBA" id="ARBA00031175"/>
    </source>
</evidence>
<dbReference type="InterPro" id="IPR002912">
    <property type="entry name" value="ACT_dom"/>
</dbReference>
<dbReference type="Pfam" id="PF00800">
    <property type="entry name" value="PDT"/>
    <property type="match status" value="1"/>
</dbReference>
<dbReference type="SUPFAM" id="SSF53850">
    <property type="entry name" value="Periplasmic binding protein-like II"/>
    <property type="match status" value="1"/>
</dbReference>
<dbReference type="Pfam" id="PF01817">
    <property type="entry name" value="CM_2"/>
    <property type="match status" value="1"/>
</dbReference>
<dbReference type="NCBIfam" id="TIGR01807">
    <property type="entry name" value="CM_P2"/>
    <property type="match status" value="1"/>
</dbReference>
<evidence type="ECO:0000256" key="2">
    <source>
        <dbReference type="ARBA" id="ARBA00002364"/>
    </source>
</evidence>
<dbReference type="InterPro" id="IPR036263">
    <property type="entry name" value="Chorismate_II_sf"/>
</dbReference>
<evidence type="ECO:0000256" key="4">
    <source>
        <dbReference type="ARBA" id="ARBA00004741"/>
    </source>
</evidence>
<dbReference type="SUPFAM" id="SSF55021">
    <property type="entry name" value="ACT-like"/>
    <property type="match status" value="1"/>
</dbReference>
<gene>
    <name evidence="23" type="primary">pheA</name>
    <name evidence="23" type="ORF">AAG747_15660</name>
</gene>
<dbReference type="RefSeq" id="WP_346822136.1">
    <property type="nucleotide sequence ID" value="NZ_JBDKWZ010000008.1"/>
</dbReference>
<feature type="domain" description="ACT" evidence="22">
    <location>
        <begin position="276"/>
        <end position="354"/>
    </location>
</feature>
<comment type="pathway">
    <text evidence="4">Amino-acid biosynthesis; L-phenylalanine biosynthesis; phenylpyruvate from prephenate: step 1/1.</text>
</comment>
<keyword evidence="15" id="KW-0511">Multifunctional enzyme</keyword>
<evidence type="ECO:0000259" key="22">
    <source>
        <dbReference type="PROSITE" id="PS51671"/>
    </source>
</evidence>
<dbReference type="GO" id="GO:0004106">
    <property type="term" value="F:chorismate mutase activity"/>
    <property type="evidence" value="ECO:0007669"/>
    <property type="project" value="UniProtKB-EC"/>
</dbReference>
<dbReference type="Gene3D" id="1.20.59.10">
    <property type="entry name" value="Chorismate mutase"/>
    <property type="match status" value="1"/>
</dbReference>
<evidence type="ECO:0000256" key="13">
    <source>
        <dbReference type="ARBA" id="ARBA00023235"/>
    </source>
</evidence>
<dbReference type="PANTHER" id="PTHR21022:SF19">
    <property type="entry name" value="PREPHENATE DEHYDRATASE-RELATED"/>
    <property type="match status" value="1"/>
</dbReference>
<dbReference type="PIRSF" id="PIRSF001500">
    <property type="entry name" value="Chor_mut_pdt_Ppr"/>
    <property type="match status" value="1"/>
</dbReference>
<evidence type="ECO:0000259" key="21">
    <source>
        <dbReference type="PROSITE" id="PS51171"/>
    </source>
</evidence>
<dbReference type="InterPro" id="IPR008242">
    <property type="entry name" value="Chor_mutase/pphenate_deHydtase"/>
</dbReference>
<evidence type="ECO:0000256" key="18">
    <source>
        <dbReference type="ARBA" id="ARBA00047848"/>
    </source>
</evidence>
<proteinExistence type="predicted"/>
<dbReference type="SMART" id="SM00830">
    <property type="entry name" value="CM_2"/>
    <property type="match status" value="1"/>
</dbReference>
<reference evidence="23 24" key="1">
    <citation type="submission" date="2024-04" db="EMBL/GenBank/DDBJ databases">
        <title>Novel genus in family Flammeovirgaceae.</title>
        <authorList>
            <person name="Nguyen T.H."/>
            <person name="Vuong T.Q."/>
            <person name="Le H."/>
            <person name="Kim S.-G."/>
        </authorList>
    </citation>
    <scope>NUCLEOTIDE SEQUENCE [LARGE SCALE GENOMIC DNA]</scope>
    <source>
        <strain evidence="23 24">JCM 23209</strain>
    </source>
</reference>
<dbReference type="InterPro" id="IPR002701">
    <property type="entry name" value="CM_II_prokaryot"/>
</dbReference>
<keyword evidence="14 23" id="KW-0456">Lyase</keyword>
<evidence type="ECO:0000256" key="1">
    <source>
        <dbReference type="ARBA" id="ARBA00000824"/>
    </source>
</evidence>
<evidence type="ECO:0000256" key="19">
    <source>
        <dbReference type="PIRSR" id="PIRSR001500-2"/>
    </source>
</evidence>
<evidence type="ECO:0000256" key="14">
    <source>
        <dbReference type="ARBA" id="ARBA00023239"/>
    </source>
</evidence>
<keyword evidence="12" id="KW-0584">Phenylalanine biosynthesis</keyword>
<dbReference type="InterPro" id="IPR010957">
    <property type="entry name" value="G/b/e-P-prot_chorismate_mutase"/>
</dbReference>
<comment type="catalytic activity">
    <reaction evidence="1">
        <text>chorismate = prephenate</text>
        <dbReference type="Rhea" id="RHEA:13897"/>
        <dbReference type="ChEBI" id="CHEBI:29748"/>
        <dbReference type="ChEBI" id="CHEBI:29934"/>
        <dbReference type="EC" id="5.4.99.5"/>
    </reaction>
</comment>
<keyword evidence="13" id="KW-0413">Isomerase</keyword>
<dbReference type="GO" id="GO:0046417">
    <property type="term" value="P:chorismate metabolic process"/>
    <property type="evidence" value="ECO:0007669"/>
    <property type="project" value="InterPro"/>
</dbReference>
<dbReference type="EC" id="4.2.1.51" evidence="7"/>
<dbReference type="Gene3D" id="3.30.70.260">
    <property type="match status" value="1"/>
</dbReference>
<dbReference type="InterPro" id="IPR001086">
    <property type="entry name" value="Preph_deHydtase"/>
</dbReference>
<evidence type="ECO:0000256" key="10">
    <source>
        <dbReference type="ARBA" id="ARBA00022605"/>
    </source>
</evidence>
<keyword evidence="24" id="KW-1185">Reference proteome</keyword>
<evidence type="ECO:0000313" key="23">
    <source>
        <dbReference type="EMBL" id="MEN7549360.1"/>
    </source>
</evidence>
<protein>
    <recommendedName>
        <fullName evidence="8">Bifunctional chorismate mutase/prephenate dehydratase</fullName>
        <ecNumber evidence="7">4.2.1.51</ecNumber>
        <ecNumber evidence="6">5.4.99.5</ecNumber>
    </recommendedName>
    <alternativeName>
        <fullName evidence="17">Chorismate mutase-prephenate dehydratase</fullName>
    </alternativeName>
    <alternativeName>
        <fullName evidence="16">p-protein</fullName>
    </alternativeName>
</protein>
<feature type="domain" description="Chorismate mutase" evidence="20">
    <location>
        <begin position="1"/>
        <end position="87"/>
    </location>
</feature>
<comment type="function">
    <text evidence="2">Catalyzes the Claisen rearrangement of chorismate to prephenate and the decarboxylation/dehydration of prephenate to phenylpyruvate.</text>
</comment>
<dbReference type="Proteomes" id="UP001403385">
    <property type="component" value="Unassembled WGS sequence"/>
</dbReference>
<dbReference type="GO" id="GO:0005737">
    <property type="term" value="C:cytoplasm"/>
    <property type="evidence" value="ECO:0007669"/>
    <property type="project" value="UniProtKB-SubCell"/>
</dbReference>
<evidence type="ECO:0000256" key="7">
    <source>
        <dbReference type="ARBA" id="ARBA00013147"/>
    </source>
</evidence>
<keyword evidence="9" id="KW-0963">Cytoplasm</keyword>
<dbReference type="CDD" id="cd13630">
    <property type="entry name" value="PBP2_PDT_1"/>
    <property type="match status" value="1"/>
</dbReference>
<evidence type="ECO:0000256" key="6">
    <source>
        <dbReference type="ARBA" id="ARBA00012404"/>
    </source>
</evidence>
<dbReference type="PROSITE" id="PS51171">
    <property type="entry name" value="PREPHENATE_DEHYDR_3"/>
    <property type="match status" value="1"/>
</dbReference>
<organism evidence="23 24">
    <name type="scientific">Rapidithrix thailandica</name>
    <dbReference type="NCBI Taxonomy" id="413964"/>
    <lineage>
        <taxon>Bacteria</taxon>
        <taxon>Pseudomonadati</taxon>
        <taxon>Bacteroidota</taxon>
        <taxon>Cytophagia</taxon>
        <taxon>Cytophagales</taxon>
        <taxon>Flammeovirgaceae</taxon>
        <taxon>Rapidithrix</taxon>
    </lineage>
</organism>
<feature type="site" description="Essential for prephenate dehydratase activity" evidence="19">
    <location>
        <position position="256"/>
    </location>
</feature>
<name>A0AAW9SA51_9BACT</name>
<comment type="catalytic activity">
    <reaction evidence="18">
        <text>prephenate + H(+) = 3-phenylpyruvate + CO2 + H2O</text>
        <dbReference type="Rhea" id="RHEA:21648"/>
        <dbReference type="ChEBI" id="CHEBI:15377"/>
        <dbReference type="ChEBI" id="CHEBI:15378"/>
        <dbReference type="ChEBI" id="CHEBI:16526"/>
        <dbReference type="ChEBI" id="CHEBI:18005"/>
        <dbReference type="ChEBI" id="CHEBI:29934"/>
        <dbReference type="EC" id="4.2.1.51"/>
    </reaction>
</comment>
<feature type="domain" description="Prephenate dehydratase" evidence="21">
    <location>
        <begin position="87"/>
        <end position="263"/>
    </location>
</feature>
<evidence type="ECO:0000256" key="12">
    <source>
        <dbReference type="ARBA" id="ARBA00023222"/>
    </source>
</evidence>
<evidence type="ECO:0000256" key="17">
    <source>
        <dbReference type="ARBA" id="ARBA00031520"/>
    </source>
</evidence>
<dbReference type="Gene3D" id="3.40.190.10">
    <property type="entry name" value="Periplasmic binding protein-like II"/>
    <property type="match status" value="2"/>
</dbReference>
<sequence length="354" mass="40666">MNLDQLRERIDEIDAKLLELLNQRMEVVHEVGALKRTSKTVIYRPEREKFIIDRLYKLNKGGLTRAAIEAIFLEIFSVSRHFELPERVAYLGPEGSFTHQAAESRFGAVSEYVALNNIKQIFDSVETERVRFGVVPIENNQEGSVAETIDQLCERDIKIVAEVPMSIHFTLSGLEDRLEKIHTIYSKDIAFRQCKNFLENYFGDRVNLVEVASTSKAAKLASEEEGAAAICSHIAAKLYNLPVLFENIEDSKSNRTRFFIISKNIVNQKSDNDKTTILAKIKDEPGGLVEFLNDFKREKINLCKLESRPARIKASFKYFFLIDFEGHYTDLNAQRIFEKYGERITFLGSYVRMV</sequence>
<dbReference type="NCBIfam" id="NF008865">
    <property type="entry name" value="PRK11898.1"/>
    <property type="match status" value="1"/>
</dbReference>
<comment type="pathway">
    <text evidence="5">Metabolic intermediate biosynthesis; prephenate biosynthesis; prephenate from chorismate: step 1/1.</text>
</comment>
<dbReference type="AlphaFoldDB" id="A0AAW9SA51"/>
<evidence type="ECO:0000256" key="15">
    <source>
        <dbReference type="ARBA" id="ARBA00023268"/>
    </source>
</evidence>
<evidence type="ECO:0000256" key="8">
    <source>
        <dbReference type="ARBA" id="ARBA00014401"/>
    </source>
</evidence>
<accession>A0AAW9SA51</accession>
<dbReference type="PROSITE" id="PS51168">
    <property type="entry name" value="CHORISMATE_MUT_2"/>
    <property type="match status" value="1"/>
</dbReference>
<evidence type="ECO:0000256" key="5">
    <source>
        <dbReference type="ARBA" id="ARBA00004817"/>
    </source>
</evidence>
<keyword evidence="11" id="KW-0057">Aromatic amino acid biosynthesis</keyword>
<dbReference type="CDD" id="cd04905">
    <property type="entry name" value="ACT_CM-PDT"/>
    <property type="match status" value="1"/>
</dbReference>
<evidence type="ECO:0000259" key="20">
    <source>
        <dbReference type="PROSITE" id="PS51168"/>
    </source>
</evidence>
<evidence type="ECO:0000256" key="11">
    <source>
        <dbReference type="ARBA" id="ARBA00023141"/>
    </source>
</evidence>
<dbReference type="PANTHER" id="PTHR21022">
    <property type="entry name" value="PREPHENATE DEHYDRATASE P PROTEIN"/>
    <property type="match status" value="1"/>
</dbReference>
<dbReference type="PROSITE" id="PS51671">
    <property type="entry name" value="ACT"/>
    <property type="match status" value="1"/>
</dbReference>